<name>A0ABS1IVZ8_9GAMM</name>
<gene>
    <name evidence="1" type="ORF">I2494_19925</name>
</gene>
<organism evidence="1 2">
    <name type="scientific">Limnobaculum allomyrinae</name>
    <dbReference type="NCBI Taxonomy" id="2791986"/>
    <lineage>
        <taxon>Bacteria</taxon>
        <taxon>Pseudomonadati</taxon>
        <taxon>Pseudomonadota</taxon>
        <taxon>Gammaproteobacteria</taxon>
        <taxon>Enterobacterales</taxon>
        <taxon>Budviciaceae</taxon>
        <taxon>Limnobaculum</taxon>
    </lineage>
</organism>
<dbReference type="Gene3D" id="3.30.2000.10">
    <property type="entry name" value="Phage tail protein-like"/>
    <property type="match status" value="1"/>
</dbReference>
<dbReference type="EMBL" id="JADRCR010000019">
    <property type="protein sequence ID" value="MBK5145940.1"/>
    <property type="molecule type" value="Genomic_DNA"/>
</dbReference>
<dbReference type="InterPro" id="IPR018602">
    <property type="entry name" value="Gp37/STM4215"/>
</dbReference>
<comment type="caution">
    <text evidence="1">The sequence shown here is derived from an EMBL/GenBank/DDBJ whole genome shotgun (WGS) entry which is preliminary data.</text>
</comment>
<evidence type="ECO:0008006" key="3">
    <source>
        <dbReference type="Google" id="ProtNLM"/>
    </source>
</evidence>
<sequence>MAMSITLDVLDAVLIRLKDAHGKALAIEYFPEQPASYRLNHAVGAVLISYSKSNFNNVEALDSTWMARDMTIPLTLMFRQLHGKKGVIAYLDHLRETLTGWTPPHCDTALKPVSEIFLAQNAGIWQYAQDFNTRINQIQVSNDIPPHLRYEDYS</sequence>
<dbReference type="Pfam" id="PF09646">
    <property type="entry name" value="Gp37"/>
    <property type="match status" value="1"/>
</dbReference>
<keyword evidence="2" id="KW-1185">Reference proteome</keyword>
<dbReference type="InterPro" id="IPR035934">
    <property type="entry name" value="Phage_tail_protein-like_sf"/>
</dbReference>
<dbReference type="Proteomes" id="UP001296921">
    <property type="component" value="Unassembled WGS sequence"/>
</dbReference>
<evidence type="ECO:0000313" key="2">
    <source>
        <dbReference type="Proteomes" id="UP001296921"/>
    </source>
</evidence>
<dbReference type="SUPFAM" id="SSF143749">
    <property type="entry name" value="Phage tail protein-like"/>
    <property type="match status" value="1"/>
</dbReference>
<accession>A0ABS1IVZ8</accession>
<reference evidence="1 2" key="1">
    <citation type="submission" date="2020-11" db="EMBL/GenBank/DDBJ databases">
        <title>Insectihabitans protaetiae gen. nov. sp. nov. and Insectihabitans allomyrinae sp. nov., isolated from larvae of Protaetia brevitarsis seulensis and Allomyrina dichotoma, respectively.</title>
        <authorList>
            <person name="Lee S.D."/>
            <person name="Byeon Y.-S."/>
            <person name="Kim S.-M."/>
            <person name="Yang H.L."/>
            <person name="Kim I.S."/>
        </authorList>
    </citation>
    <scope>NUCLEOTIDE SEQUENCE [LARGE SCALE GENOMIC DNA]</scope>
    <source>
        <strain evidence="1 2">BWR-B9</strain>
    </source>
</reference>
<dbReference type="InterPro" id="IPR038042">
    <property type="entry name" value="Gp37-like"/>
</dbReference>
<protein>
    <recommendedName>
        <fullName evidence="3">Gp37 protein</fullName>
    </recommendedName>
</protein>
<evidence type="ECO:0000313" key="1">
    <source>
        <dbReference type="EMBL" id="MBK5145940.1"/>
    </source>
</evidence>
<proteinExistence type="predicted"/>